<evidence type="ECO:0000256" key="4">
    <source>
        <dbReference type="ARBA" id="ARBA00022989"/>
    </source>
</evidence>
<dbReference type="InterPro" id="IPR007156">
    <property type="entry name" value="MamQ_LemA"/>
</dbReference>
<comment type="subcellular location">
    <subcellularLocation>
        <location evidence="1">Membrane</location>
        <topology evidence="1">Single-pass membrane protein</topology>
    </subcellularLocation>
</comment>
<organism evidence="7 8">
    <name type="scientific">Haloplasma contractile SSD-17B</name>
    <dbReference type="NCBI Taxonomy" id="1033810"/>
    <lineage>
        <taxon>Bacteria</taxon>
        <taxon>Bacillati</taxon>
        <taxon>Mycoplasmatota</taxon>
        <taxon>Mollicutes</taxon>
        <taxon>Haloplasmatales</taxon>
        <taxon>Haloplasmataceae</taxon>
        <taxon>Haloplasma</taxon>
    </lineage>
</organism>
<sequence>MDWIIPVLIVVGILVLWFATTYNGLQRTNIKIDEAESGIDVALTKRFDVLTKMIEVVKGYAKHEKETLEKVVSMRTPNKGASLKEKQEMVSQMNEAMHAINVVVEQYPDLKANENFKHLQFAINDVEEHLQAARRVYNANVSVFNQRCRVFPSNIVAGMLHFSERDFFEAEERKKEDVEIKF</sequence>
<evidence type="ECO:0000256" key="5">
    <source>
        <dbReference type="ARBA" id="ARBA00023136"/>
    </source>
</evidence>
<keyword evidence="3 6" id="KW-0812">Transmembrane</keyword>
<dbReference type="InParanoid" id="U2FHN8"/>
<dbReference type="GO" id="GO:0016020">
    <property type="term" value="C:membrane"/>
    <property type="evidence" value="ECO:0007669"/>
    <property type="project" value="UniProtKB-SubCell"/>
</dbReference>
<accession>U2FHN8</accession>
<dbReference type="InterPro" id="IPR023353">
    <property type="entry name" value="LemA-like_dom_sf"/>
</dbReference>
<keyword evidence="8" id="KW-1185">Reference proteome</keyword>
<dbReference type="RefSeq" id="WP_008825078.1">
    <property type="nucleotide sequence ID" value="NZ_AFNU02000004.1"/>
</dbReference>
<dbReference type="SUPFAM" id="SSF140478">
    <property type="entry name" value="LemA-like"/>
    <property type="match status" value="1"/>
</dbReference>
<comment type="caution">
    <text evidence="7">The sequence shown here is derived from an EMBL/GenBank/DDBJ whole genome shotgun (WGS) entry which is preliminary data.</text>
</comment>
<evidence type="ECO:0000313" key="7">
    <source>
        <dbReference type="EMBL" id="ERJ12345.1"/>
    </source>
</evidence>
<gene>
    <name evidence="7" type="ORF">HLPCO_001331</name>
</gene>
<dbReference type="AlphaFoldDB" id="U2FHN8"/>
<dbReference type="eggNOG" id="COG1704">
    <property type="taxonomic scope" value="Bacteria"/>
</dbReference>
<proteinExistence type="inferred from homology"/>
<evidence type="ECO:0000256" key="3">
    <source>
        <dbReference type="ARBA" id="ARBA00022692"/>
    </source>
</evidence>
<evidence type="ECO:0000256" key="6">
    <source>
        <dbReference type="SAM" id="Phobius"/>
    </source>
</evidence>
<dbReference type="PANTHER" id="PTHR34478">
    <property type="entry name" value="PROTEIN LEMA"/>
    <property type="match status" value="1"/>
</dbReference>
<dbReference type="Proteomes" id="UP000005707">
    <property type="component" value="Unassembled WGS sequence"/>
</dbReference>
<name>U2FHN8_9MOLU</name>
<reference evidence="7 8" key="2">
    <citation type="journal article" date="2013" name="PLoS ONE">
        <title>INDIGO - INtegrated Data Warehouse of MIcrobial GenOmes with Examples from the Red Sea Extremophiles.</title>
        <authorList>
            <person name="Alam I."/>
            <person name="Antunes A."/>
            <person name="Kamau A.A."/>
            <person name="Ba Alawi W."/>
            <person name="Kalkatawi M."/>
            <person name="Stingl U."/>
            <person name="Bajic V.B."/>
        </authorList>
    </citation>
    <scope>NUCLEOTIDE SEQUENCE [LARGE SCALE GENOMIC DNA]</scope>
    <source>
        <strain evidence="7 8">SSD-17B</strain>
    </source>
</reference>
<keyword evidence="4 6" id="KW-1133">Transmembrane helix</keyword>
<dbReference type="Gene3D" id="1.20.1440.20">
    <property type="entry name" value="LemA-like domain"/>
    <property type="match status" value="1"/>
</dbReference>
<dbReference type="Pfam" id="PF04011">
    <property type="entry name" value="LemA"/>
    <property type="match status" value="1"/>
</dbReference>
<protein>
    <submittedName>
        <fullName evidence="7">LemA family protein</fullName>
    </submittedName>
</protein>
<dbReference type="OrthoDB" id="9804152at2"/>
<comment type="similarity">
    <text evidence="2">Belongs to the LemA family.</text>
</comment>
<keyword evidence="5 6" id="KW-0472">Membrane</keyword>
<feature type="transmembrane region" description="Helical" evidence="6">
    <location>
        <begin position="6"/>
        <end position="25"/>
    </location>
</feature>
<dbReference type="EMBL" id="AFNU02000004">
    <property type="protein sequence ID" value="ERJ12345.1"/>
    <property type="molecule type" value="Genomic_DNA"/>
</dbReference>
<evidence type="ECO:0000256" key="2">
    <source>
        <dbReference type="ARBA" id="ARBA00008854"/>
    </source>
</evidence>
<evidence type="ECO:0000256" key="1">
    <source>
        <dbReference type="ARBA" id="ARBA00004167"/>
    </source>
</evidence>
<dbReference type="STRING" id="1033810.HLPCO_001331"/>
<evidence type="ECO:0000313" key="8">
    <source>
        <dbReference type="Proteomes" id="UP000005707"/>
    </source>
</evidence>
<dbReference type="PANTHER" id="PTHR34478:SF1">
    <property type="entry name" value="PROTEIN LEMA"/>
    <property type="match status" value="1"/>
</dbReference>
<reference evidence="7 8" key="1">
    <citation type="journal article" date="2011" name="J. Bacteriol.">
        <title>Genome sequence of Haloplasma contractile, an unusual contractile bacterium from a deep-sea anoxic brine lake.</title>
        <authorList>
            <person name="Antunes A."/>
            <person name="Alam I."/>
            <person name="El Dorry H."/>
            <person name="Siam R."/>
            <person name="Robertson A."/>
            <person name="Bajic V.B."/>
            <person name="Stingl U."/>
        </authorList>
    </citation>
    <scope>NUCLEOTIDE SEQUENCE [LARGE SCALE GENOMIC DNA]</scope>
    <source>
        <strain evidence="7 8">SSD-17B</strain>
    </source>
</reference>